<keyword evidence="1" id="KW-0175">Coiled coil</keyword>
<dbReference type="STRING" id="742152.A0A2H3JD61"/>
<evidence type="ECO:0000256" key="1">
    <source>
        <dbReference type="SAM" id="Coils"/>
    </source>
</evidence>
<keyword evidence="3" id="KW-1185">Reference proteome</keyword>
<organism evidence="2 3">
    <name type="scientific">Wolfiporia cocos (strain MD-104)</name>
    <name type="common">Brown rot fungus</name>
    <dbReference type="NCBI Taxonomy" id="742152"/>
    <lineage>
        <taxon>Eukaryota</taxon>
        <taxon>Fungi</taxon>
        <taxon>Dikarya</taxon>
        <taxon>Basidiomycota</taxon>
        <taxon>Agaricomycotina</taxon>
        <taxon>Agaricomycetes</taxon>
        <taxon>Polyporales</taxon>
        <taxon>Phaeolaceae</taxon>
        <taxon>Wolfiporia</taxon>
    </lineage>
</organism>
<dbReference type="Proteomes" id="UP000218811">
    <property type="component" value="Unassembled WGS sequence"/>
</dbReference>
<dbReference type="OrthoDB" id="3222645at2759"/>
<dbReference type="AlphaFoldDB" id="A0A2H3JD61"/>
<protein>
    <submittedName>
        <fullName evidence="2">Uncharacterized protein</fullName>
    </submittedName>
</protein>
<feature type="coiled-coil region" evidence="1">
    <location>
        <begin position="27"/>
        <end position="103"/>
    </location>
</feature>
<reference evidence="2 3" key="1">
    <citation type="journal article" date="2012" name="Science">
        <title>The Paleozoic origin of enzymatic lignin decomposition reconstructed from 31 fungal genomes.</title>
        <authorList>
            <person name="Floudas D."/>
            <person name="Binder M."/>
            <person name="Riley R."/>
            <person name="Barry K."/>
            <person name="Blanchette R.A."/>
            <person name="Henrissat B."/>
            <person name="Martinez A.T."/>
            <person name="Otillar R."/>
            <person name="Spatafora J.W."/>
            <person name="Yadav J.S."/>
            <person name="Aerts A."/>
            <person name="Benoit I."/>
            <person name="Boyd A."/>
            <person name="Carlson A."/>
            <person name="Copeland A."/>
            <person name="Coutinho P.M."/>
            <person name="de Vries R.P."/>
            <person name="Ferreira P."/>
            <person name="Findley K."/>
            <person name="Foster B."/>
            <person name="Gaskell J."/>
            <person name="Glotzer D."/>
            <person name="Gorecki P."/>
            <person name="Heitman J."/>
            <person name="Hesse C."/>
            <person name="Hori C."/>
            <person name="Igarashi K."/>
            <person name="Jurgens J.A."/>
            <person name="Kallen N."/>
            <person name="Kersten P."/>
            <person name="Kohler A."/>
            <person name="Kuees U."/>
            <person name="Kumar T.K.A."/>
            <person name="Kuo A."/>
            <person name="LaButti K."/>
            <person name="Larrondo L.F."/>
            <person name="Lindquist E."/>
            <person name="Ling A."/>
            <person name="Lombard V."/>
            <person name="Lucas S."/>
            <person name="Lundell T."/>
            <person name="Martin R."/>
            <person name="McLaughlin D.J."/>
            <person name="Morgenstern I."/>
            <person name="Morin E."/>
            <person name="Murat C."/>
            <person name="Nagy L.G."/>
            <person name="Nolan M."/>
            <person name="Ohm R.A."/>
            <person name="Patyshakuliyeva A."/>
            <person name="Rokas A."/>
            <person name="Ruiz-Duenas F.J."/>
            <person name="Sabat G."/>
            <person name="Salamov A."/>
            <person name="Samejima M."/>
            <person name="Schmutz J."/>
            <person name="Slot J.C."/>
            <person name="St John F."/>
            <person name="Stenlid J."/>
            <person name="Sun H."/>
            <person name="Sun S."/>
            <person name="Syed K."/>
            <person name="Tsang A."/>
            <person name="Wiebenga A."/>
            <person name="Young D."/>
            <person name="Pisabarro A."/>
            <person name="Eastwood D.C."/>
            <person name="Martin F."/>
            <person name="Cullen D."/>
            <person name="Grigoriev I.V."/>
            <person name="Hibbett D.S."/>
        </authorList>
    </citation>
    <scope>NUCLEOTIDE SEQUENCE [LARGE SCALE GENOMIC DNA]</scope>
    <source>
        <strain evidence="2 3">MD-104</strain>
    </source>
</reference>
<proteinExistence type="predicted"/>
<evidence type="ECO:0000313" key="2">
    <source>
        <dbReference type="EMBL" id="PCH36669.1"/>
    </source>
</evidence>
<dbReference type="OMA" id="CMATIAM"/>
<dbReference type="EMBL" id="KB467887">
    <property type="protein sequence ID" value="PCH36669.1"/>
    <property type="molecule type" value="Genomic_DNA"/>
</dbReference>
<evidence type="ECO:0000313" key="3">
    <source>
        <dbReference type="Proteomes" id="UP000218811"/>
    </source>
</evidence>
<gene>
    <name evidence="2" type="ORF">WOLCODRAFT_109013</name>
</gene>
<name>A0A2H3JD61_WOLCO</name>
<sequence length="406" mass="45324">MLELQLKRTQWEMEKWKAEAYRAADSERSLTDTIVQQDEELKRMRKQLESIISEKRDAVEGTERLRVELANVQAAEMQALQRCEQLTKEHDRTIRKLDEKYRNLAALLETRSAELRAAQTYLTKADSHSEADLLRMFEELNSHIYQLSARLADSTGLEGHVGSRIIQSLMEYSHSEDPLYVQIALQICIVAFSRAVIATWSFQNATANTHFGKIHDHLRVAEHPAVSGRWRALTKTSLRLMTQTEQTRCSIRDSLAAFITEIILISGSTTSPTQLYADIKCQYGDILTTMIDLTLSIHQATGEEITSSSIEPVVHACGDQFDTRCMQDENAGGEPRVSCSCDADEKGIILGTVGLGVARVGKATAVSESLNQSQLAATTLLKPKVVLASVVDDFNSHRRGETNKNG</sequence>
<accession>A0A2H3JD61</accession>